<dbReference type="SUPFAM" id="SSF52540">
    <property type="entry name" value="P-loop containing nucleoside triphosphate hydrolases"/>
    <property type="match status" value="1"/>
</dbReference>
<evidence type="ECO:0000259" key="1">
    <source>
        <dbReference type="Pfam" id="PF13304"/>
    </source>
</evidence>
<dbReference type="GO" id="GO:0005524">
    <property type="term" value="F:ATP binding"/>
    <property type="evidence" value="ECO:0007669"/>
    <property type="project" value="InterPro"/>
</dbReference>
<proteinExistence type="predicted"/>
<dbReference type="AlphaFoldDB" id="A0A6B1D2D2"/>
<gene>
    <name evidence="2" type="ORF">F4X14_01510</name>
</gene>
<dbReference type="InterPro" id="IPR051396">
    <property type="entry name" value="Bact_Antivir_Def_Nuclease"/>
</dbReference>
<dbReference type="InterPro" id="IPR027417">
    <property type="entry name" value="P-loop_NTPase"/>
</dbReference>
<dbReference type="Pfam" id="PF13304">
    <property type="entry name" value="AAA_21"/>
    <property type="match status" value="1"/>
</dbReference>
<dbReference type="InterPro" id="IPR003959">
    <property type="entry name" value="ATPase_AAA_core"/>
</dbReference>
<organism evidence="2">
    <name type="scientific">Caldilineaceae bacterium SB0661_bin_32</name>
    <dbReference type="NCBI Taxonomy" id="2605255"/>
    <lineage>
        <taxon>Bacteria</taxon>
        <taxon>Bacillati</taxon>
        <taxon>Chloroflexota</taxon>
        <taxon>Caldilineae</taxon>
        <taxon>Caldilineales</taxon>
        <taxon>Caldilineaceae</taxon>
    </lineage>
</organism>
<name>A0A6B1D2D2_9CHLR</name>
<feature type="domain" description="ATPase AAA-type core" evidence="1">
    <location>
        <begin position="207"/>
        <end position="426"/>
    </location>
</feature>
<dbReference type="PANTHER" id="PTHR43581">
    <property type="entry name" value="ATP/GTP PHOSPHATASE"/>
    <property type="match status" value="1"/>
</dbReference>
<sequence>MKISRIAVHGLFDRFNHELTFDPCERIAIMIGPNGYGKTTILRILNVLFNYSPRSLGRMPFEEIHVDFDDGSRLTVDRVSGESSPRLSYVTPTRAMEPYIPEPLSAAQGVSFPLGMVGDIIPGLERIGASEWRNVHTGDVLDLDGVIETYEEVLPFSVEEYEQKIPPWLEEIRASLPVRFIDTERLTDLPTYGRRPGSRSPYAYIAPERTVRLYSIELAGKVQKTLTQYATLSQSLDRSFPARLVVEPAGEPLSKAQLAQDLAEVDKRRSKIIEAGLLPQEHASLSVPDIDSIDDSRIGVLAVYAQDATEKLDVFEDLYLRVNTFVRIANARLLHKQISVSQEGLKVSTSDGAALELEMLSSGEQHEIVLLFDLLFRTKKNALIMVDEPELSLHVAWQREILKDLQEMAELSDFRVLLATHSPQIIGDRMDLTIDLQEQEVE</sequence>
<dbReference type="EMBL" id="VXMH01000010">
    <property type="protein sequence ID" value="MYC93622.1"/>
    <property type="molecule type" value="Genomic_DNA"/>
</dbReference>
<protein>
    <submittedName>
        <fullName evidence="2">AAA family ATPase</fullName>
    </submittedName>
</protein>
<accession>A0A6B1D2D2</accession>
<comment type="caution">
    <text evidence="2">The sequence shown here is derived from an EMBL/GenBank/DDBJ whole genome shotgun (WGS) entry which is preliminary data.</text>
</comment>
<dbReference type="GO" id="GO:0016887">
    <property type="term" value="F:ATP hydrolysis activity"/>
    <property type="evidence" value="ECO:0007669"/>
    <property type="project" value="InterPro"/>
</dbReference>
<reference evidence="2" key="1">
    <citation type="submission" date="2019-09" db="EMBL/GenBank/DDBJ databases">
        <title>Characterisation of the sponge microbiome using genome-centric metagenomics.</title>
        <authorList>
            <person name="Engelberts J.P."/>
            <person name="Robbins S.J."/>
            <person name="De Goeij J.M."/>
            <person name="Aranda M."/>
            <person name="Bell S.C."/>
            <person name="Webster N.S."/>
        </authorList>
    </citation>
    <scope>NUCLEOTIDE SEQUENCE</scope>
    <source>
        <strain evidence="2">SB0661_bin_32</strain>
    </source>
</reference>
<evidence type="ECO:0000313" key="2">
    <source>
        <dbReference type="EMBL" id="MYC93622.1"/>
    </source>
</evidence>
<dbReference type="Gene3D" id="3.40.50.300">
    <property type="entry name" value="P-loop containing nucleotide triphosphate hydrolases"/>
    <property type="match status" value="2"/>
</dbReference>
<dbReference type="PANTHER" id="PTHR43581:SF2">
    <property type="entry name" value="EXCINUCLEASE ATPASE SUBUNIT"/>
    <property type="match status" value="1"/>
</dbReference>